<feature type="compositionally biased region" description="Low complexity" evidence="1">
    <location>
        <begin position="449"/>
        <end position="466"/>
    </location>
</feature>
<feature type="region of interest" description="Disordered" evidence="1">
    <location>
        <begin position="1"/>
        <end position="42"/>
    </location>
</feature>
<dbReference type="OrthoDB" id="10555715at2759"/>
<feature type="compositionally biased region" description="Polar residues" evidence="1">
    <location>
        <begin position="428"/>
        <end position="446"/>
    </location>
</feature>
<organism evidence="3 4">
    <name type="scientific">Dermatophagoides pteronyssinus</name>
    <name type="common">European house dust mite</name>
    <dbReference type="NCBI Taxonomy" id="6956"/>
    <lineage>
        <taxon>Eukaryota</taxon>
        <taxon>Metazoa</taxon>
        <taxon>Ecdysozoa</taxon>
        <taxon>Arthropoda</taxon>
        <taxon>Chelicerata</taxon>
        <taxon>Arachnida</taxon>
        <taxon>Acari</taxon>
        <taxon>Acariformes</taxon>
        <taxon>Sarcoptiformes</taxon>
        <taxon>Astigmata</taxon>
        <taxon>Psoroptidia</taxon>
        <taxon>Analgoidea</taxon>
        <taxon>Pyroglyphidae</taxon>
        <taxon>Dermatophagoidinae</taxon>
        <taxon>Dermatophagoides</taxon>
    </lineage>
</organism>
<feature type="compositionally biased region" description="Low complexity" evidence="1">
    <location>
        <begin position="32"/>
        <end position="42"/>
    </location>
</feature>
<feature type="region of interest" description="Disordered" evidence="1">
    <location>
        <begin position="388"/>
        <end position="531"/>
    </location>
</feature>
<keyword evidence="2" id="KW-1133">Transmembrane helix</keyword>
<dbReference type="AlphaFoldDB" id="A0A6P6YIN3"/>
<feature type="compositionally biased region" description="Low complexity" evidence="1">
    <location>
        <begin position="416"/>
        <end position="427"/>
    </location>
</feature>
<dbReference type="RefSeq" id="XP_027204739.1">
    <property type="nucleotide sequence ID" value="XM_027348938.1"/>
</dbReference>
<accession>A0A6P6YIN3</accession>
<evidence type="ECO:0000313" key="3">
    <source>
        <dbReference type="Proteomes" id="UP000515146"/>
    </source>
</evidence>
<gene>
    <name evidence="4" type="primary">LOC113798406</name>
</gene>
<feature type="transmembrane region" description="Helical" evidence="2">
    <location>
        <begin position="747"/>
        <end position="769"/>
    </location>
</feature>
<feature type="compositionally biased region" description="Polar residues" evidence="1">
    <location>
        <begin position="476"/>
        <end position="531"/>
    </location>
</feature>
<protein>
    <submittedName>
        <fullName evidence="4">Uncharacterized protein</fullName>
    </submittedName>
</protein>
<sequence length="776" mass="89197">MNFNRNDEPSAPPRRKQQQQQQRSLSVSRFDSQQQQQHSPYHYQPNQQSFQQQGYYGDDNQNIPARYNNNRMIRAGNYSEEHIPALYQQQQQQPGLIRFGSFDNHHLQSNQLITAQNYPPSNRRIYQQQQPPSQQQQQYYPDNNYIENDQENYYYNDDQMLLDYHQNQNHLGDFSIQGQPTAITTTTLINNQQQPSLLFAAMAGQPLTRFNSNPNGLNFTSPSLSSSGINRMTSSSLYARPHYDHHHNHHHHQQPIKSLQNIHYNPYQSKFNPTLMAKPSLLLDGSSSSSSYQSTQISTPITQAIATRRDPKYSSKEKLNFAGFNDSSSINHQNHQVRFAQDSNDTRTRTPPARPPPPKIYSKFSMENLSSTSPTSIGLNNDYAVIDKNRRDRRSLSPSRIVPPGGIQQRPYSSRPTSPLPLSSLTTGRNSPNYSPQQLSRSSSMNFIRPSSGSRSPSSREPSPIRTFMNLFSPKSIGSGSNRSKTLFSNENNNQNSKIQTNDSLQVPSSDTFQTKQQQIESELKNQSSSNHVVVNDRNFSKAFTDHCDQYKSVTSKILGNRKNKFTIGGDDNNDQSCLTVRDEDFQKMEEFMMNNNQEILFEASIRQDNNYPDLNVQPIRTNNNEKHFQNENPIQQQKQCTDNNNNNNIEKFATKLGEKLLLESGKLQRRNSSNTNLDGIHQRKASLPAEYIAATTANVEQLKLQTINNDDWWCRENVAQLAHKARERKLRPENQMKQKMKKIGIWFTRQFVFLLICAMNIAMAYLFYNLMTALP</sequence>
<feature type="region of interest" description="Disordered" evidence="1">
    <location>
        <begin position="338"/>
        <end position="364"/>
    </location>
</feature>
<name>A0A6P6YIN3_DERPT</name>
<evidence type="ECO:0000256" key="2">
    <source>
        <dbReference type="SAM" id="Phobius"/>
    </source>
</evidence>
<dbReference type="Proteomes" id="UP000515146">
    <property type="component" value="Unplaced"/>
</dbReference>
<reference evidence="4" key="1">
    <citation type="submission" date="2025-08" db="UniProtKB">
        <authorList>
            <consortium name="RefSeq"/>
        </authorList>
    </citation>
    <scope>IDENTIFICATION</scope>
    <source>
        <strain evidence="4">Airmid</strain>
    </source>
</reference>
<keyword evidence="3" id="KW-1185">Reference proteome</keyword>
<dbReference type="KEGG" id="dpte:113798406"/>
<keyword evidence="2" id="KW-0812">Transmembrane</keyword>
<proteinExistence type="predicted"/>
<keyword evidence="2" id="KW-0472">Membrane</keyword>
<dbReference type="InParanoid" id="A0A6P6YIN3"/>
<evidence type="ECO:0000313" key="4">
    <source>
        <dbReference type="RefSeq" id="XP_027204739.1"/>
    </source>
</evidence>
<evidence type="ECO:0000256" key="1">
    <source>
        <dbReference type="SAM" id="MobiDB-lite"/>
    </source>
</evidence>
<dbReference type="OMA" id="HCDQYKS"/>